<name>A0ABU4PSN3_9GAMM</name>
<reference evidence="1 4" key="1">
    <citation type="submission" date="2023-11" db="EMBL/GenBank/DDBJ databases">
        <title>MicrobeMod: A computational toolkit for identifying prokaryotic methylation and restriction-modification with nanopore sequencing.</title>
        <authorList>
            <person name="Crits-Christoph A."/>
            <person name="Kang S.C."/>
            <person name="Lee H."/>
            <person name="Ostrov N."/>
        </authorList>
    </citation>
    <scope>NUCLEOTIDE SEQUENCE [LARGE SCALE GENOMIC DNA]</scope>
    <source>
        <strain evidence="1 4">ATCC BAA-571</strain>
    </source>
</reference>
<gene>
    <name evidence="1" type="ORF">SIM71_00015</name>
    <name evidence="2" type="ORF">SIM71_25420</name>
    <name evidence="3" type="ORF">SIM71_25650</name>
</gene>
<dbReference type="EMBL" id="JAWXXP010000002">
    <property type="protein sequence ID" value="MDX5995461.1"/>
    <property type="molecule type" value="Genomic_DNA"/>
</dbReference>
<evidence type="ECO:0000313" key="4">
    <source>
        <dbReference type="Proteomes" id="UP001278050"/>
    </source>
</evidence>
<proteinExistence type="predicted"/>
<evidence type="ECO:0000313" key="3">
    <source>
        <dbReference type="EMBL" id="MDX5995461.1"/>
    </source>
</evidence>
<protein>
    <submittedName>
        <fullName evidence="1">Uncharacterized protein</fullName>
    </submittedName>
</protein>
<dbReference type="Proteomes" id="UP001278050">
    <property type="component" value="Unassembled WGS sequence"/>
</dbReference>
<organism evidence="1 4">
    <name type="scientific">Ectopseudomonas alcaliphila</name>
    <dbReference type="NCBI Taxonomy" id="101564"/>
    <lineage>
        <taxon>Bacteria</taxon>
        <taxon>Pseudomonadati</taxon>
        <taxon>Pseudomonadota</taxon>
        <taxon>Gammaproteobacteria</taxon>
        <taxon>Pseudomonadales</taxon>
        <taxon>Pseudomonadaceae</taxon>
        <taxon>Ectopseudomonas</taxon>
    </lineage>
</organism>
<keyword evidence="4" id="KW-1185">Reference proteome</keyword>
<evidence type="ECO:0000313" key="2">
    <source>
        <dbReference type="EMBL" id="MDX5995416.1"/>
    </source>
</evidence>
<dbReference type="EMBL" id="JAWXXP010000001">
    <property type="protein sequence ID" value="MDX5995416.1"/>
    <property type="molecule type" value="Genomic_DNA"/>
</dbReference>
<accession>A0ABU4PSN3</accession>
<dbReference type="RefSeq" id="WP_274379662.1">
    <property type="nucleotide sequence ID" value="NZ_CBCSET010000010.1"/>
</dbReference>
<dbReference type="EMBL" id="JAWXXP010000001">
    <property type="protein sequence ID" value="MDX5990446.1"/>
    <property type="molecule type" value="Genomic_DNA"/>
</dbReference>
<comment type="caution">
    <text evidence="1">The sequence shown here is derived from an EMBL/GenBank/DDBJ whole genome shotgun (WGS) entry which is preliminary data.</text>
</comment>
<sequence>MKEAVAYICATVLVILFLGQDPLIDLIGRPPAYCQPPHAAN</sequence>
<evidence type="ECO:0000313" key="1">
    <source>
        <dbReference type="EMBL" id="MDX5990446.1"/>
    </source>
</evidence>